<dbReference type="Proteomes" id="UP000796761">
    <property type="component" value="Unassembled WGS sequence"/>
</dbReference>
<dbReference type="PANTHER" id="PTHR21312:SF28">
    <property type="entry name" value="OVOINHIBITOR-RELATED"/>
    <property type="match status" value="1"/>
</dbReference>
<protein>
    <recommendedName>
        <fullName evidence="8">Kazal-like domain-containing protein</fullName>
    </recommendedName>
</protein>
<comment type="caution">
    <text evidence="9">The sequence shown here is derived from an EMBL/GenBank/DDBJ whole genome shotgun (WGS) entry which is preliminary data.</text>
</comment>
<sequence length="219" mass="23959">MAGRELLMLLVAAMVTLVAARGAELNEGSDLRKPVCEGLVDVQACPLLYLPICGTDGNTYANECQLCVEKIDYKIEEQERGRRAKRGRGRQAAVKAVLESEPAVDPQPDPQEKAKSVPSEPPQEKAKSVPSEPPQEKAKPVPSEPALPKPECQQQPPMLTIQNMVDGMQAMEGDLADKSLDPAGEEDVLKPAEPDTLEELNTPLENDHQDNEFNTHILY</sequence>
<dbReference type="Pfam" id="PF00050">
    <property type="entry name" value="Kazal_1"/>
    <property type="match status" value="1"/>
</dbReference>
<evidence type="ECO:0000256" key="2">
    <source>
        <dbReference type="ARBA" id="ARBA00022525"/>
    </source>
</evidence>
<dbReference type="InterPro" id="IPR002350">
    <property type="entry name" value="Kazal_dom"/>
</dbReference>
<evidence type="ECO:0000256" key="4">
    <source>
        <dbReference type="ARBA" id="ARBA00022900"/>
    </source>
</evidence>
<dbReference type="InterPro" id="IPR036058">
    <property type="entry name" value="Kazal_dom_sf"/>
</dbReference>
<dbReference type="PROSITE" id="PS51465">
    <property type="entry name" value="KAZAL_2"/>
    <property type="match status" value="1"/>
</dbReference>
<feature type="chain" id="PRO_5035445373" description="Kazal-like domain-containing protein" evidence="7">
    <location>
        <begin position="21"/>
        <end position="219"/>
    </location>
</feature>
<dbReference type="PANTHER" id="PTHR21312">
    <property type="entry name" value="SERINE PROTEASE INHIBITOR"/>
    <property type="match status" value="1"/>
</dbReference>
<evidence type="ECO:0000313" key="10">
    <source>
        <dbReference type="Proteomes" id="UP000796761"/>
    </source>
</evidence>
<organism evidence="9 10">
    <name type="scientific">Zosterops borbonicus</name>
    <dbReference type="NCBI Taxonomy" id="364589"/>
    <lineage>
        <taxon>Eukaryota</taxon>
        <taxon>Metazoa</taxon>
        <taxon>Chordata</taxon>
        <taxon>Craniata</taxon>
        <taxon>Vertebrata</taxon>
        <taxon>Euteleostomi</taxon>
        <taxon>Archelosauria</taxon>
        <taxon>Archosauria</taxon>
        <taxon>Dinosauria</taxon>
        <taxon>Saurischia</taxon>
        <taxon>Theropoda</taxon>
        <taxon>Coelurosauria</taxon>
        <taxon>Aves</taxon>
        <taxon>Neognathae</taxon>
        <taxon>Neoaves</taxon>
        <taxon>Telluraves</taxon>
        <taxon>Australaves</taxon>
        <taxon>Passeriformes</taxon>
        <taxon>Sylvioidea</taxon>
        <taxon>Zosteropidae</taxon>
        <taxon>Zosterops</taxon>
    </lineage>
</organism>
<evidence type="ECO:0000256" key="1">
    <source>
        <dbReference type="ARBA" id="ARBA00004613"/>
    </source>
</evidence>
<keyword evidence="3" id="KW-0646">Protease inhibitor</keyword>
<feature type="signal peptide" evidence="7">
    <location>
        <begin position="1"/>
        <end position="20"/>
    </location>
</feature>
<evidence type="ECO:0000313" key="9">
    <source>
        <dbReference type="EMBL" id="TRZ14236.1"/>
    </source>
</evidence>
<keyword evidence="4" id="KW-0722">Serine protease inhibitor</keyword>
<dbReference type="EMBL" id="SWJQ01000452">
    <property type="protein sequence ID" value="TRZ14236.1"/>
    <property type="molecule type" value="Genomic_DNA"/>
</dbReference>
<reference evidence="9" key="1">
    <citation type="submission" date="2019-04" db="EMBL/GenBank/DDBJ databases">
        <title>Genome assembly of Zosterops borbonicus 15179.</title>
        <authorList>
            <person name="Leroy T."/>
            <person name="Anselmetti Y."/>
            <person name="Tilak M.-K."/>
            <person name="Nabholz B."/>
        </authorList>
    </citation>
    <scope>NUCLEOTIDE SEQUENCE</scope>
    <source>
        <strain evidence="9">HGM_15179</strain>
        <tissue evidence="9">Muscle</tissue>
    </source>
</reference>
<dbReference type="GO" id="GO:0004867">
    <property type="term" value="F:serine-type endopeptidase inhibitor activity"/>
    <property type="evidence" value="ECO:0007669"/>
    <property type="project" value="UniProtKB-KW"/>
</dbReference>
<evidence type="ECO:0000256" key="7">
    <source>
        <dbReference type="SAM" id="SignalP"/>
    </source>
</evidence>
<evidence type="ECO:0000259" key="8">
    <source>
        <dbReference type="PROSITE" id="PS51465"/>
    </source>
</evidence>
<keyword evidence="10" id="KW-1185">Reference proteome</keyword>
<evidence type="ECO:0000256" key="5">
    <source>
        <dbReference type="ARBA" id="ARBA00023157"/>
    </source>
</evidence>
<dbReference type="SUPFAM" id="SSF100895">
    <property type="entry name" value="Kazal-type serine protease inhibitors"/>
    <property type="match status" value="1"/>
</dbReference>
<proteinExistence type="predicted"/>
<gene>
    <name evidence="9" type="ORF">HGM15179_012861</name>
</gene>
<feature type="compositionally biased region" description="Polar residues" evidence="6">
    <location>
        <begin position="152"/>
        <end position="163"/>
    </location>
</feature>
<evidence type="ECO:0000256" key="3">
    <source>
        <dbReference type="ARBA" id="ARBA00022690"/>
    </source>
</evidence>
<dbReference type="PROSITE" id="PS00282">
    <property type="entry name" value="KAZAL_1"/>
    <property type="match status" value="1"/>
</dbReference>
<dbReference type="GO" id="GO:0005576">
    <property type="term" value="C:extracellular region"/>
    <property type="evidence" value="ECO:0007669"/>
    <property type="project" value="UniProtKB-SubCell"/>
</dbReference>
<keyword evidence="5" id="KW-1015">Disulfide bond</keyword>
<name>A0A8K1LHT1_9PASS</name>
<comment type="subcellular location">
    <subcellularLocation>
        <location evidence="1">Secreted</location>
    </subcellularLocation>
</comment>
<dbReference type="AlphaFoldDB" id="A0A8K1LHT1"/>
<dbReference type="SMART" id="SM00280">
    <property type="entry name" value="KAZAL"/>
    <property type="match status" value="1"/>
</dbReference>
<feature type="region of interest" description="Disordered" evidence="6">
    <location>
        <begin position="79"/>
        <end position="219"/>
    </location>
</feature>
<evidence type="ECO:0000256" key="6">
    <source>
        <dbReference type="SAM" id="MobiDB-lite"/>
    </source>
</evidence>
<accession>A0A8K1LHT1</accession>
<dbReference type="Gene3D" id="3.30.60.30">
    <property type="match status" value="1"/>
</dbReference>
<keyword evidence="2" id="KW-0964">Secreted</keyword>
<keyword evidence="7" id="KW-0732">Signal</keyword>
<dbReference type="OrthoDB" id="126772at2759"/>
<feature type="domain" description="Kazal-like" evidence="8">
    <location>
        <begin position="30"/>
        <end position="91"/>
    </location>
</feature>